<dbReference type="RefSeq" id="WP_182516092.1">
    <property type="nucleotide sequence ID" value="NZ_JACGXP010000003.1"/>
</dbReference>
<dbReference type="SUPFAM" id="SSF48208">
    <property type="entry name" value="Six-hairpin glycosidases"/>
    <property type="match status" value="1"/>
</dbReference>
<dbReference type="EMBL" id="JACGXP010000003">
    <property type="protein sequence ID" value="MBA8990791.1"/>
    <property type="molecule type" value="Genomic_DNA"/>
</dbReference>
<accession>A0AAW3T691</accession>
<name>A0AAW3T691_9MICO</name>
<organism evidence="3 4">
    <name type="scientific">Curtobacterium pusillum</name>
    <dbReference type="NCBI Taxonomy" id="69373"/>
    <lineage>
        <taxon>Bacteria</taxon>
        <taxon>Bacillati</taxon>
        <taxon>Actinomycetota</taxon>
        <taxon>Actinomycetes</taxon>
        <taxon>Micrococcales</taxon>
        <taxon>Microbacteriaceae</taxon>
        <taxon>Curtobacterium</taxon>
    </lineage>
</organism>
<dbReference type="AlphaFoldDB" id="A0AAW3T691"/>
<evidence type="ECO:0000313" key="3">
    <source>
        <dbReference type="EMBL" id="MBA8990791.1"/>
    </source>
</evidence>
<evidence type="ECO:0000313" key="4">
    <source>
        <dbReference type="Proteomes" id="UP000590225"/>
    </source>
</evidence>
<dbReference type="InterPro" id="IPR012341">
    <property type="entry name" value="6hp_glycosidase-like_sf"/>
</dbReference>
<feature type="domain" description="Mannosylglycerate hydrolase MGH1-like glycoside hydrolase" evidence="2">
    <location>
        <begin position="400"/>
        <end position="569"/>
    </location>
</feature>
<feature type="domain" description="Putative glycogen debranching enzyme N-terminal" evidence="1">
    <location>
        <begin position="8"/>
        <end position="200"/>
    </location>
</feature>
<sequence length="616" mass="65838">MSDATVLVGGGSMLRADEDGGVRQLPDDLARGLFLRDCRALSGRVLRVDGRPLDVAAATGSRSVRSVVLLPRGARNESSEVLVILTQRVRADALDEWLTIRNTGHEDREVEVALDVTVDAADPFALRSDKRTFDRSDAVRAITADADGVRVQHRRRDYAIAFRVESDAPLTAVDVDERGTSARLVRHVVVPAGQEAQLGFRTRVADEPGSGTGWQAPPDVVEPRGLRARAQDDLRALRMPAPRLLADGGLVVGAGVPWFLTLFGRDSLLTALLAGDDAPDLLVPVLRALAAEQATSFDAARVAEPGKLPHEIRIDELAVLGDVPYRHYHGSVDVTPLFLVALGRAPDDVARELEEAARSAVDWMRGPGGLDEHGFLRYTPDPDGLVHQGWKDSEDAVAHADGRVVSSGAIALCEVQGYAWRALVETARIARAVWRDETFAASLDADAASLRARFRAAFWSGSLGVPVLALDGDGDPVEVVSSNIGHLLWSGILSPEEARAVTDRLLQDDVFSGWGIRTLATGTARYAPLSYHNGSVWPHDTVLAAVGMAAYGYDDSARIVAEGLLAAAEACGGTLPELFGGVERSTFPAPVSYRQAACPQAWAVAAVFAALRIVGV</sequence>
<dbReference type="InterPro" id="IPR008928">
    <property type="entry name" value="6-hairpin_glycosidase_sf"/>
</dbReference>
<reference evidence="3 4" key="1">
    <citation type="submission" date="2020-07" db="EMBL/GenBank/DDBJ databases">
        <title>Above-ground endophytic microbial communities from plants in different locations in the United States.</title>
        <authorList>
            <person name="Frank C."/>
        </authorList>
    </citation>
    <scope>NUCLEOTIDE SEQUENCE [LARGE SCALE GENOMIC DNA]</scope>
    <source>
        <strain evidence="3 4">WPL5_2</strain>
    </source>
</reference>
<dbReference type="Pfam" id="PF22422">
    <property type="entry name" value="MGH1-like_GH"/>
    <property type="match status" value="1"/>
</dbReference>
<evidence type="ECO:0000259" key="1">
    <source>
        <dbReference type="Pfam" id="PF14742"/>
    </source>
</evidence>
<gene>
    <name evidence="3" type="ORF">FHW23_002056</name>
</gene>
<dbReference type="Pfam" id="PF14742">
    <property type="entry name" value="GDE_N_bis"/>
    <property type="match status" value="1"/>
</dbReference>
<dbReference type="InterPro" id="IPR054491">
    <property type="entry name" value="MGH1-like_GH"/>
</dbReference>
<dbReference type="Proteomes" id="UP000590225">
    <property type="component" value="Unassembled WGS sequence"/>
</dbReference>
<dbReference type="GO" id="GO:0005975">
    <property type="term" value="P:carbohydrate metabolic process"/>
    <property type="evidence" value="ECO:0007669"/>
    <property type="project" value="InterPro"/>
</dbReference>
<protein>
    <submittedName>
        <fullName evidence="3">Glycogen debranching enzyme</fullName>
    </submittedName>
</protein>
<dbReference type="Gene3D" id="1.50.10.10">
    <property type="match status" value="1"/>
</dbReference>
<comment type="caution">
    <text evidence="3">The sequence shown here is derived from an EMBL/GenBank/DDBJ whole genome shotgun (WGS) entry which is preliminary data.</text>
</comment>
<proteinExistence type="predicted"/>
<evidence type="ECO:0000259" key="2">
    <source>
        <dbReference type="Pfam" id="PF22422"/>
    </source>
</evidence>
<dbReference type="InterPro" id="IPR032856">
    <property type="entry name" value="GDE_N_bis"/>
</dbReference>